<gene>
    <name evidence="1" type="ORF">EV420DRAFT_1541753</name>
</gene>
<sequence length="168" mass="18500">MSNMKEKEGKGPSPHGFQVLAGTVSRQTVAGFQSGPFRQPIDITYPLPPSSGECLAFPNPPNMPCTLPDLDSPTIMFAPHFHDDAFEAALYPPPMVTHFMLNRLAEVSKVLTDTLVSAHRGRFSDIETTTLRMHLFNAHLILHYVRDVAVHADYVQDNESGVEVDNGA</sequence>
<name>A0AA39N5T9_ARMTA</name>
<dbReference type="AlphaFoldDB" id="A0AA39N5T9"/>
<dbReference type="EMBL" id="JAUEPS010000016">
    <property type="protein sequence ID" value="KAK0458987.1"/>
    <property type="molecule type" value="Genomic_DNA"/>
</dbReference>
<proteinExistence type="predicted"/>
<evidence type="ECO:0000313" key="1">
    <source>
        <dbReference type="EMBL" id="KAK0458987.1"/>
    </source>
</evidence>
<dbReference type="RefSeq" id="XP_060331237.1">
    <property type="nucleotide sequence ID" value="XM_060473127.1"/>
</dbReference>
<dbReference type="GeneID" id="85356675"/>
<organism evidence="1 2">
    <name type="scientific">Armillaria tabescens</name>
    <name type="common">Ringless honey mushroom</name>
    <name type="synonym">Agaricus tabescens</name>
    <dbReference type="NCBI Taxonomy" id="1929756"/>
    <lineage>
        <taxon>Eukaryota</taxon>
        <taxon>Fungi</taxon>
        <taxon>Dikarya</taxon>
        <taxon>Basidiomycota</taxon>
        <taxon>Agaricomycotina</taxon>
        <taxon>Agaricomycetes</taxon>
        <taxon>Agaricomycetidae</taxon>
        <taxon>Agaricales</taxon>
        <taxon>Marasmiineae</taxon>
        <taxon>Physalacriaceae</taxon>
        <taxon>Desarmillaria</taxon>
    </lineage>
</organism>
<reference evidence="1" key="1">
    <citation type="submission" date="2023-06" db="EMBL/GenBank/DDBJ databases">
        <authorList>
            <consortium name="Lawrence Berkeley National Laboratory"/>
            <person name="Ahrendt S."/>
            <person name="Sahu N."/>
            <person name="Indic B."/>
            <person name="Wong-Bajracharya J."/>
            <person name="Merenyi Z."/>
            <person name="Ke H.-M."/>
            <person name="Monk M."/>
            <person name="Kocsube S."/>
            <person name="Drula E."/>
            <person name="Lipzen A."/>
            <person name="Balint B."/>
            <person name="Henrissat B."/>
            <person name="Andreopoulos B."/>
            <person name="Martin F.M."/>
            <person name="Harder C.B."/>
            <person name="Rigling D."/>
            <person name="Ford K.L."/>
            <person name="Foster G.D."/>
            <person name="Pangilinan J."/>
            <person name="Papanicolaou A."/>
            <person name="Barry K."/>
            <person name="LaButti K."/>
            <person name="Viragh M."/>
            <person name="Koriabine M."/>
            <person name="Yan M."/>
            <person name="Riley R."/>
            <person name="Champramary S."/>
            <person name="Plett K.L."/>
            <person name="Tsai I.J."/>
            <person name="Slot J."/>
            <person name="Sipos G."/>
            <person name="Plett J."/>
            <person name="Nagy L.G."/>
            <person name="Grigoriev I.V."/>
        </authorList>
    </citation>
    <scope>NUCLEOTIDE SEQUENCE</scope>
    <source>
        <strain evidence="1">CCBAS 213</strain>
    </source>
</reference>
<comment type="caution">
    <text evidence="1">The sequence shown here is derived from an EMBL/GenBank/DDBJ whole genome shotgun (WGS) entry which is preliminary data.</text>
</comment>
<feature type="non-terminal residue" evidence="1">
    <location>
        <position position="1"/>
    </location>
</feature>
<protein>
    <submittedName>
        <fullName evidence="1">Uncharacterized protein</fullName>
    </submittedName>
</protein>
<accession>A0AA39N5T9</accession>
<evidence type="ECO:0000313" key="2">
    <source>
        <dbReference type="Proteomes" id="UP001175211"/>
    </source>
</evidence>
<keyword evidence="2" id="KW-1185">Reference proteome</keyword>
<dbReference type="Proteomes" id="UP001175211">
    <property type="component" value="Unassembled WGS sequence"/>
</dbReference>